<dbReference type="Proteomes" id="UP000616151">
    <property type="component" value="Unassembled WGS sequence"/>
</dbReference>
<reference evidence="1" key="1">
    <citation type="submission" date="2021-01" db="EMBL/GenBank/DDBJ databases">
        <authorList>
            <person name="Sun Q."/>
        </authorList>
    </citation>
    <scope>NUCLEOTIDE SEQUENCE</scope>
    <source>
        <strain evidence="1">YIM B02566</strain>
    </source>
</reference>
<name>A0ACC5R1G2_9HYPH</name>
<gene>
    <name evidence="1" type="ORF">JHL16_09040</name>
</gene>
<dbReference type="EMBL" id="JAENHL010000006">
    <property type="protein sequence ID" value="MBK1866494.1"/>
    <property type="molecule type" value="Genomic_DNA"/>
</dbReference>
<sequence length="802" mass="87269">MSLIDHRFRYALTVFCGFLVLALQAFAFDQAILGQAERAAVSLRQDLTRIQSELVLPTLTADQLTGYRRQLDDIRANAVRMSESLKGPFAEVDQQLKSLGPAPTDGSTEQPTIADRRTDLETSLNRIKAAQAQLDLIAVETDQLIDRTTQLQRDQFLSRLLEKSKSILNPALWLDGLLATGLFFTRLNQLLVNWWNEASRTGDLIVLVIMPMFLVALFYLYRAIRGWFTRRFGAGAHGARRPPDDTDRLWRIVRGVLFTAVIGTALIVATFLAFQLAGIFTARFEQLFSALVDLLYFPAVLSALAYRLAAPTNPAYRVINLDDRSAGQFALLASLAALLSQGKNFFTELSGVFYLPVTFTVAQGATVSIALIVVIAMILIVARSQEGLPKTAHGGDVYFQWASKFGPLIWLLLVIATIALCLGYIALAGFITEQIVDTAIIVITLLLVHHLTDALVVSGLDSGSGFGRFLRNLTGLGDRGVARLSTLFRTFIDLALVLVGLPLLFVSWAVTWVSFSSLIDRAFDTFKVGDLSFSLSSVALIIAILACGFILTKLITRWLNSRVLSQTQIDSGVRDSVVKGANYAGYVAAAGFALSAAGLDFSNLAIIAGALGVGIGFGLQSIVNNFLSGLILLAERPVRAGDWVDVKGSEGIIKQINVRSTEIQTFDNCTIIVPNSLLITEPVKNWTHRDTIGRFVVTVSASLSADPVLVRDIILKAAKDHALVLYHPEPNITLRDFGQNGYVFDLKAYVGDIMSGAAVASDIRFSILAAFQENGIQLPRAFPDVKVGEGDARLPGAKPAKA</sequence>
<keyword evidence="2" id="KW-1185">Reference proteome</keyword>
<protein>
    <submittedName>
        <fullName evidence="1">Mechanosensitive ion channel family protein</fullName>
    </submittedName>
</protein>
<proteinExistence type="predicted"/>
<organism evidence="1 2">
    <name type="scientific">Taklimakanibacter albus</name>
    <dbReference type="NCBI Taxonomy" id="2800327"/>
    <lineage>
        <taxon>Bacteria</taxon>
        <taxon>Pseudomonadati</taxon>
        <taxon>Pseudomonadota</taxon>
        <taxon>Alphaproteobacteria</taxon>
        <taxon>Hyphomicrobiales</taxon>
        <taxon>Aestuariivirgaceae</taxon>
        <taxon>Taklimakanibacter</taxon>
    </lineage>
</organism>
<evidence type="ECO:0000313" key="2">
    <source>
        <dbReference type="Proteomes" id="UP000616151"/>
    </source>
</evidence>
<comment type="caution">
    <text evidence="1">The sequence shown here is derived from an EMBL/GenBank/DDBJ whole genome shotgun (WGS) entry which is preliminary data.</text>
</comment>
<accession>A0ACC5R1G2</accession>
<evidence type="ECO:0000313" key="1">
    <source>
        <dbReference type="EMBL" id="MBK1866494.1"/>
    </source>
</evidence>